<evidence type="ECO:0008006" key="10">
    <source>
        <dbReference type="Google" id="ProtNLM"/>
    </source>
</evidence>
<sequence>MASIRTRTRMDGSSYTAVLYVHNGKQTSSSFNDRAEALKFQDVCNRLGPGEALKVWRTTAPRNGHTVKSYVNEHLSTLSGVEKKTVTEYRRYLTRDVEPMLGHIPLSTLSRTDISKWVNKLRADGASGKTIQNKLGFLSGCLNLAVKAGEIPANPAAGVRISRTVRREMVFLTPDEYQLLKAYFTERWHPFLDFLVASGCRFSEATALTPADVDAANGTVRITRAWKRTESGYEMGQPKSRRSVRTINVPTAVLDKLDFNHDWLFINSEGGPIRLYSWRTNVWVPSRTKAETRDPENPEKMLLKKHPRIHDLRHTCASWLLGAGVPLITVSGHLGHEDAATTARVYGHLDRSAGRAAADAIANLLR</sequence>
<dbReference type="Gene3D" id="1.10.150.130">
    <property type="match status" value="1"/>
</dbReference>
<evidence type="ECO:0000256" key="1">
    <source>
        <dbReference type="ARBA" id="ARBA00008857"/>
    </source>
</evidence>
<evidence type="ECO:0000313" key="9">
    <source>
        <dbReference type="Proteomes" id="UP000091914"/>
    </source>
</evidence>
<dbReference type="InterPro" id="IPR010998">
    <property type="entry name" value="Integrase_recombinase_N"/>
</dbReference>
<proteinExistence type="inferred from homology"/>
<dbReference type="PANTHER" id="PTHR30349:SF64">
    <property type="entry name" value="PROPHAGE INTEGRASE INTD-RELATED"/>
    <property type="match status" value="1"/>
</dbReference>
<dbReference type="SUPFAM" id="SSF56349">
    <property type="entry name" value="DNA breaking-rejoining enzymes"/>
    <property type="match status" value="1"/>
</dbReference>
<dbReference type="PANTHER" id="PTHR30349">
    <property type="entry name" value="PHAGE INTEGRASE-RELATED"/>
    <property type="match status" value="1"/>
</dbReference>
<dbReference type="Gene3D" id="1.10.443.10">
    <property type="entry name" value="Intergrase catalytic core"/>
    <property type="match status" value="1"/>
</dbReference>
<organism evidence="8 9">
    <name type="scientific">Mycobacterium colombiense</name>
    <dbReference type="NCBI Taxonomy" id="339268"/>
    <lineage>
        <taxon>Bacteria</taxon>
        <taxon>Bacillati</taxon>
        <taxon>Actinomycetota</taxon>
        <taxon>Actinomycetes</taxon>
        <taxon>Mycobacteriales</taxon>
        <taxon>Mycobacteriaceae</taxon>
        <taxon>Mycobacterium</taxon>
        <taxon>Mycobacterium avium complex (MAC)</taxon>
    </lineage>
</organism>
<keyword evidence="4" id="KW-0233">DNA recombination</keyword>
<dbReference type="Pfam" id="PF14659">
    <property type="entry name" value="Phage_int_SAM_3"/>
    <property type="match status" value="1"/>
</dbReference>
<dbReference type="InterPro" id="IPR050090">
    <property type="entry name" value="Tyrosine_recombinase_XerCD"/>
</dbReference>
<dbReference type="Pfam" id="PF00589">
    <property type="entry name" value="Phage_integrase"/>
    <property type="match status" value="1"/>
</dbReference>
<dbReference type="PROSITE" id="PS51898">
    <property type="entry name" value="TYR_RECOMBINASE"/>
    <property type="match status" value="1"/>
</dbReference>
<evidence type="ECO:0000259" key="7">
    <source>
        <dbReference type="PROSITE" id="PS51900"/>
    </source>
</evidence>
<keyword evidence="2" id="KW-0229">DNA integration</keyword>
<dbReference type="GO" id="GO:0006310">
    <property type="term" value="P:DNA recombination"/>
    <property type="evidence" value="ECO:0007669"/>
    <property type="project" value="UniProtKB-KW"/>
</dbReference>
<evidence type="ECO:0000256" key="4">
    <source>
        <dbReference type="ARBA" id="ARBA00023172"/>
    </source>
</evidence>
<gene>
    <name evidence="8" type="ORF">A5760_19600</name>
</gene>
<evidence type="ECO:0000256" key="5">
    <source>
        <dbReference type="PROSITE-ProRule" id="PRU01248"/>
    </source>
</evidence>
<dbReference type="Proteomes" id="UP000091914">
    <property type="component" value="Unassembled WGS sequence"/>
</dbReference>
<dbReference type="GO" id="GO:0015074">
    <property type="term" value="P:DNA integration"/>
    <property type="evidence" value="ECO:0007669"/>
    <property type="project" value="UniProtKB-KW"/>
</dbReference>
<feature type="domain" description="Core-binding (CB)" evidence="7">
    <location>
        <begin position="65"/>
        <end position="146"/>
    </location>
</feature>
<dbReference type="InterPro" id="IPR011010">
    <property type="entry name" value="DNA_brk_join_enz"/>
</dbReference>
<feature type="domain" description="Tyr recombinase" evidence="6">
    <location>
        <begin position="167"/>
        <end position="359"/>
    </location>
</feature>
<keyword evidence="3 5" id="KW-0238">DNA-binding</keyword>
<dbReference type="PROSITE" id="PS51900">
    <property type="entry name" value="CB"/>
    <property type="match status" value="1"/>
</dbReference>
<dbReference type="InterPro" id="IPR002104">
    <property type="entry name" value="Integrase_catalytic"/>
</dbReference>
<name>A0A1A0VAP5_9MYCO</name>
<comment type="similarity">
    <text evidence="1">Belongs to the 'phage' integrase family.</text>
</comment>
<comment type="caution">
    <text evidence="8">The sequence shown here is derived from an EMBL/GenBank/DDBJ whole genome shotgun (WGS) entry which is preliminary data.</text>
</comment>
<evidence type="ECO:0000256" key="3">
    <source>
        <dbReference type="ARBA" id="ARBA00023125"/>
    </source>
</evidence>
<dbReference type="InterPro" id="IPR004107">
    <property type="entry name" value="Integrase_SAM-like_N"/>
</dbReference>
<dbReference type="CDD" id="cd01189">
    <property type="entry name" value="INT_ICEBs1_C_like"/>
    <property type="match status" value="1"/>
</dbReference>
<dbReference type="RefSeq" id="WP_064884498.1">
    <property type="nucleotide sequence ID" value="NZ_LZSX01000088.1"/>
</dbReference>
<evidence type="ECO:0000313" key="8">
    <source>
        <dbReference type="EMBL" id="OBB80294.1"/>
    </source>
</evidence>
<accession>A0A1A0VAP5</accession>
<reference evidence="8 9" key="1">
    <citation type="submission" date="2016-06" db="EMBL/GenBank/DDBJ databases">
        <authorList>
            <person name="Kjaerup R.B."/>
            <person name="Dalgaard T.S."/>
            <person name="Juul-Madsen H.R."/>
        </authorList>
    </citation>
    <scope>NUCLEOTIDE SEQUENCE [LARGE SCALE GENOMIC DNA]</scope>
    <source>
        <strain evidence="8 9">852002-51834_SCH5396731</strain>
    </source>
</reference>
<dbReference type="InterPro" id="IPR013762">
    <property type="entry name" value="Integrase-like_cat_sf"/>
</dbReference>
<dbReference type="AlphaFoldDB" id="A0A1A0VAP5"/>
<dbReference type="GO" id="GO:0003677">
    <property type="term" value="F:DNA binding"/>
    <property type="evidence" value="ECO:0007669"/>
    <property type="project" value="UniProtKB-UniRule"/>
</dbReference>
<dbReference type="OrthoDB" id="1822491at2"/>
<evidence type="ECO:0000259" key="6">
    <source>
        <dbReference type="PROSITE" id="PS51898"/>
    </source>
</evidence>
<protein>
    <recommendedName>
        <fullName evidence="10">Integrase</fullName>
    </recommendedName>
</protein>
<evidence type="ECO:0000256" key="2">
    <source>
        <dbReference type="ARBA" id="ARBA00022908"/>
    </source>
</evidence>
<dbReference type="EMBL" id="LZSX01000088">
    <property type="protein sequence ID" value="OBB80294.1"/>
    <property type="molecule type" value="Genomic_DNA"/>
</dbReference>
<dbReference type="InterPro" id="IPR044068">
    <property type="entry name" value="CB"/>
</dbReference>